<dbReference type="InterPro" id="IPR000529">
    <property type="entry name" value="Ribosomal_bS6"/>
</dbReference>
<dbReference type="PANTHER" id="PTHR21011:SF1">
    <property type="entry name" value="SMALL RIBOSOMAL SUBUNIT PROTEIN BS6M"/>
    <property type="match status" value="1"/>
</dbReference>
<dbReference type="GO" id="GO:0006412">
    <property type="term" value="P:translation"/>
    <property type="evidence" value="ECO:0007669"/>
    <property type="project" value="InterPro"/>
</dbReference>
<dbReference type="Gene3D" id="3.30.70.60">
    <property type="match status" value="1"/>
</dbReference>
<reference evidence="2" key="2">
    <citation type="journal article" date="2024" name="Plant">
        <title>Genomic evolution and insights into agronomic trait innovations of Sesamum species.</title>
        <authorList>
            <person name="Miao H."/>
            <person name="Wang L."/>
            <person name="Qu L."/>
            <person name="Liu H."/>
            <person name="Sun Y."/>
            <person name="Le M."/>
            <person name="Wang Q."/>
            <person name="Wei S."/>
            <person name="Zheng Y."/>
            <person name="Lin W."/>
            <person name="Duan Y."/>
            <person name="Cao H."/>
            <person name="Xiong S."/>
            <person name="Wang X."/>
            <person name="Wei L."/>
            <person name="Li C."/>
            <person name="Ma Q."/>
            <person name="Ju M."/>
            <person name="Zhao R."/>
            <person name="Li G."/>
            <person name="Mu C."/>
            <person name="Tian Q."/>
            <person name="Mei H."/>
            <person name="Zhang T."/>
            <person name="Gao T."/>
            <person name="Zhang H."/>
        </authorList>
    </citation>
    <scope>NUCLEOTIDE SEQUENCE</scope>
    <source>
        <strain evidence="2">G01</strain>
    </source>
</reference>
<name>A0AAW2PQ84_9LAMI</name>
<evidence type="ECO:0000313" key="2">
    <source>
        <dbReference type="EMBL" id="KAL0358325.1"/>
    </source>
</evidence>
<dbReference type="Pfam" id="PF01250">
    <property type="entry name" value="Ribosomal_S6"/>
    <property type="match status" value="1"/>
</dbReference>
<dbReference type="GO" id="GO:0070181">
    <property type="term" value="F:small ribosomal subunit rRNA binding"/>
    <property type="evidence" value="ECO:0007669"/>
    <property type="project" value="TreeGrafter"/>
</dbReference>
<reference evidence="2" key="1">
    <citation type="submission" date="2020-06" db="EMBL/GenBank/DDBJ databases">
        <authorList>
            <person name="Li T."/>
            <person name="Hu X."/>
            <person name="Zhang T."/>
            <person name="Song X."/>
            <person name="Zhang H."/>
            <person name="Dai N."/>
            <person name="Sheng W."/>
            <person name="Hou X."/>
            <person name="Wei L."/>
        </authorList>
    </citation>
    <scope>NUCLEOTIDE SEQUENCE</scope>
    <source>
        <strain evidence="2">G01</strain>
        <tissue evidence="2">Leaf</tissue>
    </source>
</reference>
<protein>
    <recommendedName>
        <fullName evidence="3">Ribosomal protein S6</fullName>
    </recommendedName>
</protein>
<proteinExistence type="inferred from homology"/>
<evidence type="ECO:0000256" key="1">
    <source>
        <dbReference type="ARBA" id="ARBA00009512"/>
    </source>
</evidence>
<accession>A0AAW2PQ84</accession>
<comment type="caution">
    <text evidence="2">The sequence shown here is derived from an EMBL/GenBank/DDBJ whole genome shotgun (WGS) entry which is preliminary data.</text>
</comment>
<dbReference type="EMBL" id="JACGWK010000004">
    <property type="protein sequence ID" value="KAL0358325.1"/>
    <property type="molecule type" value="Genomic_DNA"/>
</dbReference>
<dbReference type="CDD" id="cd15465">
    <property type="entry name" value="bS6_mito"/>
    <property type="match status" value="1"/>
</dbReference>
<dbReference type="GO" id="GO:0005737">
    <property type="term" value="C:cytoplasm"/>
    <property type="evidence" value="ECO:0007669"/>
    <property type="project" value="UniProtKB-ARBA"/>
</dbReference>
<evidence type="ECO:0008006" key="3">
    <source>
        <dbReference type="Google" id="ProtNLM"/>
    </source>
</evidence>
<comment type="similarity">
    <text evidence="1">Belongs to the bacterial ribosomal protein bS6 family.</text>
</comment>
<dbReference type="GO" id="GO:0003735">
    <property type="term" value="F:structural constituent of ribosome"/>
    <property type="evidence" value="ECO:0007669"/>
    <property type="project" value="InterPro"/>
</dbReference>
<dbReference type="AlphaFoldDB" id="A0AAW2PQ84"/>
<dbReference type="SUPFAM" id="SSF54995">
    <property type="entry name" value="Ribosomal protein S6"/>
    <property type="match status" value="1"/>
</dbReference>
<dbReference type="GO" id="GO:0005840">
    <property type="term" value="C:ribosome"/>
    <property type="evidence" value="ECO:0007669"/>
    <property type="project" value="InterPro"/>
</dbReference>
<dbReference type="InterPro" id="IPR014717">
    <property type="entry name" value="Transl_elong_EF1B/ribsomal_bS6"/>
</dbReference>
<organism evidence="2">
    <name type="scientific">Sesamum angustifolium</name>
    <dbReference type="NCBI Taxonomy" id="2727405"/>
    <lineage>
        <taxon>Eukaryota</taxon>
        <taxon>Viridiplantae</taxon>
        <taxon>Streptophyta</taxon>
        <taxon>Embryophyta</taxon>
        <taxon>Tracheophyta</taxon>
        <taxon>Spermatophyta</taxon>
        <taxon>Magnoliopsida</taxon>
        <taxon>eudicotyledons</taxon>
        <taxon>Gunneridae</taxon>
        <taxon>Pentapetalae</taxon>
        <taxon>asterids</taxon>
        <taxon>lamiids</taxon>
        <taxon>Lamiales</taxon>
        <taxon>Pedaliaceae</taxon>
        <taxon>Sesamum</taxon>
    </lineage>
</organism>
<dbReference type="PANTHER" id="PTHR21011">
    <property type="entry name" value="MITOCHONDRIAL 28S RIBOSOMAL PROTEIN S6"/>
    <property type="match status" value="1"/>
</dbReference>
<gene>
    <name evidence="2" type="ORF">Sangu_0681900</name>
</gene>
<sequence length="147" mass="17213">MPLYDCMLLLKPNVTKEALMDLVSRVGQHVYRRNGVLTDLKSFGTVQLGYGIKKLDGRYYQGQLMQMTMMTPPSFNSELYYLNKEDRLLRWLLVNTMNSEWNEISELAKMMPKVSLGVSGAICMMMRTLKRMRDDDDDDEHERRYAI</sequence>
<dbReference type="InterPro" id="IPR035980">
    <property type="entry name" value="Ribosomal_bS6_sf"/>
</dbReference>
<dbReference type="FunFam" id="3.30.70.60:FF:000012">
    <property type="entry name" value="Translation elongation factor EF1B/ribosomal protein S6 family protein"/>
    <property type="match status" value="1"/>
</dbReference>